<dbReference type="PANTHER" id="PTHR22916">
    <property type="entry name" value="GLYCOSYLTRANSFERASE"/>
    <property type="match status" value="1"/>
</dbReference>
<dbReference type="GO" id="GO:0016758">
    <property type="term" value="F:hexosyltransferase activity"/>
    <property type="evidence" value="ECO:0007669"/>
    <property type="project" value="UniProtKB-ARBA"/>
</dbReference>
<protein>
    <submittedName>
        <fullName evidence="2">Glycosyltransferase, group 2 family protein</fullName>
    </submittedName>
</protein>
<feature type="domain" description="Glycosyltransferase 2-like" evidence="1">
    <location>
        <begin position="9"/>
        <end position="107"/>
    </location>
</feature>
<dbReference type="SUPFAM" id="SSF53448">
    <property type="entry name" value="Nucleotide-diphospho-sugar transferases"/>
    <property type="match status" value="1"/>
</dbReference>
<organism evidence="2 3">
    <name type="scientific">Leptospira kirschneri str. 200802841</name>
    <dbReference type="NCBI Taxonomy" id="1193047"/>
    <lineage>
        <taxon>Bacteria</taxon>
        <taxon>Pseudomonadati</taxon>
        <taxon>Spirochaetota</taxon>
        <taxon>Spirochaetia</taxon>
        <taxon>Leptospirales</taxon>
        <taxon>Leptospiraceae</taxon>
        <taxon>Leptospira</taxon>
    </lineage>
</organism>
<dbReference type="RefSeq" id="WP_004768368.1">
    <property type="nucleotide sequence ID" value="NZ_AKWH02000012.1"/>
</dbReference>
<dbReference type="Proteomes" id="UP000006339">
    <property type="component" value="Unassembled WGS sequence"/>
</dbReference>
<dbReference type="InterPro" id="IPR001173">
    <property type="entry name" value="Glyco_trans_2-like"/>
</dbReference>
<dbReference type="InterPro" id="IPR029044">
    <property type="entry name" value="Nucleotide-diphossugar_trans"/>
</dbReference>
<dbReference type="Pfam" id="PF00535">
    <property type="entry name" value="Glycos_transf_2"/>
    <property type="match status" value="1"/>
</dbReference>
<evidence type="ECO:0000313" key="3">
    <source>
        <dbReference type="Proteomes" id="UP000006339"/>
    </source>
</evidence>
<dbReference type="AlphaFoldDB" id="A0A828Y0N3"/>
<name>A0A828Y0N3_9LEPT</name>
<dbReference type="Gene3D" id="3.90.550.10">
    <property type="entry name" value="Spore Coat Polysaccharide Biosynthesis Protein SpsA, Chain A"/>
    <property type="match status" value="1"/>
</dbReference>
<sequence length="273" mass="31655">MTEKKTKISIVTINYNDRVGLEKTILSVRNQICLDQIEYIIIDAASKDGSLSVIQKYNDLFSFWLSEPDLGIYYGQNKGILNSKGEYILFLNSGDTLASENTLTEILSFELSSDLIYGDMLIESKEGKLRLGRQPPVMTLSHLLLDTIWHPACLIKRKLFERYGLYDLNFRIAADYEFWLKVFSAGVSTKYIPIVFSQFNLQGLSSAPQNQSFLLQERKKAQSLYFNRITLFLYRDFLKIIRFLFSLVRKIFSKKSYYFIKSFPKGLKSKSRP</sequence>
<evidence type="ECO:0000259" key="1">
    <source>
        <dbReference type="Pfam" id="PF00535"/>
    </source>
</evidence>
<proteinExistence type="predicted"/>
<dbReference type="CDD" id="cd06433">
    <property type="entry name" value="GT_2_WfgS_like"/>
    <property type="match status" value="1"/>
</dbReference>
<dbReference type="EMBL" id="AKWH02000012">
    <property type="protein sequence ID" value="EKO53091.1"/>
    <property type="molecule type" value="Genomic_DNA"/>
</dbReference>
<dbReference type="PANTHER" id="PTHR22916:SF67">
    <property type="entry name" value="COLANIC ACID BIOSYNTHESIS GLYCOSYL TRANSFERASE WCAE-RELATED"/>
    <property type="match status" value="1"/>
</dbReference>
<gene>
    <name evidence="2" type="ORF">LEP1GSC131_0479</name>
</gene>
<keyword evidence="3" id="KW-1185">Reference proteome</keyword>
<evidence type="ECO:0000313" key="2">
    <source>
        <dbReference type="EMBL" id="EKO53091.1"/>
    </source>
</evidence>
<accession>A0A828Y0N3</accession>
<comment type="caution">
    <text evidence="2">The sequence shown here is derived from an EMBL/GenBank/DDBJ whole genome shotgun (WGS) entry which is preliminary data.</text>
</comment>
<reference evidence="2" key="1">
    <citation type="submission" date="2012-10" db="EMBL/GenBank/DDBJ databases">
        <authorList>
            <person name="Harkins D.M."/>
            <person name="Durkin A.S."/>
            <person name="Brinkac L.M."/>
            <person name="Selengut J.D."/>
            <person name="Sanka R."/>
            <person name="DePew J."/>
            <person name="Purushe J."/>
            <person name="Picardeau M."/>
            <person name="Werts C."/>
            <person name="Goarant C."/>
            <person name="Vinetz J.M."/>
            <person name="Sutton G.G."/>
            <person name="Nelson W.C."/>
            <person name="Fouts D.E."/>
        </authorList>
    </citation>
    <scope>NUCLEOTIDE SEQUENCE [LARGE SCALE GENOMIC DNA]</scope>
    <source>
        <strain evidence="2">200802841</strain>
    </source>
</reference>